<evidence type="ECO:0000256" key="1">
    <source>
        <dbReference type="SAM" id="Coils"/>
    </source>
</evidence>
<name>A0A372IQI2_9BACT</name>
<organism evidence="3 4">
    <name type="scientific">Paracidobacterium acidisoli</name>
    <dbReference type="NCBI Taxonomy" id="2303751"/>
    <lineage>
        <taxon>Bacteria</taxon>
        <taxon>Pseudomonadati</taxon>
        <taxon>Acidobacteriota</taxon>
        <taxon>Terriglobia</taxon>
        <taxon>Terriglobales</taxon>
        <taxon>Acidobacteriaceae</taxon>
        <taxon>Paracidobacterium</taxon>
    </lineage>
</organism>
<evidence type="ECO:0000313" key="4">
    <source>
        <dbReference type="Proteomes" id="UP000264702"/>
    </source>
</evidence>
<gene>
    <name evidence="3" type="ORF">D0Y96_11040</name>
</gene>
<accession>A0A372IQI2</accession>
<dbReference type="AlphaFoldDB" id="A0A372IQI2"/>
<keyword evidence="4" id="KW-1185">Reference proteome</keyword>
<sequence length="632" mass="67259">MMTVKKILSVLALAGCVAASAQNANQQTAKPAKTKAAAAKPKIQEQILLQQLNEKFEKLDELTDKYSQLQQRLDSVQKELTEHDARLAAALQAAADAQAAAAEAKKELAAAHQTAGPDGSSVAALQSDVASLKAASSSLVTAVEANQKETKKLENPDVLHFRGVDLTPGGFVAGETVNRQRGTGSDVNTPFSSIPFGGQTAGVLSEFNASGRQSRISLLAEGRLPSATLRGYYESDFLSAGTTSNDNQSNSYTMRIRQAWAQAALQSGWTLTAGQMWSLATEYKSGLSNRAEAIPLTIDAQYNAGFTWERQYGFRAVKSIGSRFWIGGALEEAQTLNVGGHNLPTIAYQQAGNGSGLYNPSANYSFNYAPDLIAKVAYEPGFGHFEVFGIGRFFRDRVFPNGPAPAGASQPSTTSALGAFTSKTEGGGVGANARVSLFSKTLDLGAHVLAGNGIGRYSTSTLPDATAHEDGSLELLPGGSALGSLEWHAAPRFDFYSYYGGEYVRRAYYPSGYFVTTAGPTDGQPILEGYGAPNNIVSGCYTEVLPVSSSNGGGNVPGAASSCNADNRNIQEATAGYWFRLYRGAHGTFQQGIQYSYAVRHTWEGIGLNGLGFSPKAINNMWFTSFRYYLPQ</sequence>
<dbReference type="EMBL" id="QVQT01000003">
    <property type="protein sequence ID" value="RFU17207.1"/>
    <property type="molecule type" value="Genomic_DNA"/>
</dbReference>
<comment type="caution">
    <text evidence="3">The sequence shown here is derived from an EMBL/GenBank/DDBJ whole genome shotgun (WGS) entry which is preliminary data.</text>
</comment>
<feature type="signal peptide" evidence="2">
    <location>
        <begin position="1"/>
        <end position="21"/>
    </location>
</feature>
<protein>
    <submittedName>
        <fullName evidence="3">Uncharacterized protein</fullName>
    </submittedName>
</protein>
<feature type="coiled-coil region" evidence="1">
    <location>
        <begin position="45"/>
        <end position="114"/>
    </location>
</feature>
<evidence type="ECO:0000256" key="2">
    <source>
        <dbReference type="SAM" id="SignalP"/>
    </source>
</evidence>
<dbReference type="RefSeq" id="WP_117299646.1">
    <property type="nucleotide sequence ID" value="NZ_QVQT02000003.1"/>
</dbReference>
<keyword evidence="1" id="KW-0175">Coiled coil</keyword>
<keyword evidence="2" id="KW-0732">Signal</keyword>
<dbReference type="Proteomes" id="UP000264702">
    <property type="component" value="Unassembled WGS sequence"/>
</dbReference>
<reference evidence="3 4" key="1">
    <citation type="submission" date="2018-08" db="EMBL/GenBank/DDBJ databases">
        <title>Acidipila sp. 4G-K13, an acidobacterium isolated from forest soil.</title>
        <authorList>
            <person name="Gao Z.-H."/>
            <person name="Qiu L.-H."/>
        </authorList>
    </citation>
    <scope>NUCLEOTIDE SEQUENCE [LARGE SCALE GENOMIC DNA]</scope>
    <source>
        <strain evidence="3 4">4G-K13</strain>
    </source>
</reference>
<dbReference type="OrthoDB" id="128078at2"/>
<feature type="chain" id="PRO_5016747387" evidence="2">
    <location>
        <begin position="22"/>
        <end position="632"/>
    </location>
</feature>
<proteinExistence type="predicted"/>
<evidence type="ECO:0000313" key="3">
    <source>
        <dbReference type="EMBL" id="RFU17207.1"/>
    </source>
</evidence>